<evidence type="ECO:0000313" key="3">
    <source>
        <dbReference type="EMBL" id="NDY43318.1"/>
    </source>
</evidence>
<comment type="caution">
    <text evidence="3">The sequence shown here is derived from an EMBL/GenBank/DDBJ whole genome shotgun (WGS) entry which is preliminary data.</text>
</comment>
<feature type="domain" description="CAAX prenyl protease 2/Lysostaphin resistance protein A-like" evidence="2">
    <location>
        <begin position="129"/>
        <end position="217"/>
    </location>
</feature>
<feature type="transmembrane region" description="Helical" evidence="1">
    <location>
        <begin position="125"/>
        <end position="148"/>
    </location>
</feature>
<keyword evidence="3" id="KW-0378">Hydrolase</keyword>
<accession>A0A6N9TQI6</accession>
<keyword evidence="1" id="KW-1133">Transmembrane helix</keyword>
<dbReference type="Proteomes" id="UP000469346">
    <property type="component" value="Unassembled WGS sequence"/>
</dbReference>
<feature type="transmembrane region" description="Helical" evidence="1">
    <location>
        <begin position="87"/>
        <end position="105"/>
    </location>
</feature>
<reference evidence="3 4" key="1">
    <citation type="submission" date="2020-02" db="EMBL/GenBank/DDBJ databases">
        <title>Comparative genomics of sulfur disproportionating microorganisms.</title>
        <authorList>
            <person name="Ward L.M."/>
            <person name="Bertran E."/>
            <person name="Johnston D.T."/>
        </authorList>
    </citation>
    <scope>NUCLEOTIDE SEQUENCE [LARGE SCALE GENOMIC DNA]</scope>
    <source>
        <strain evidence="3 4">DSM 100025</strain>
    </source>
</reference>
<dbReference type="InterPro" id="IPR003675">
    <property type="entry name" value="Rce1/LyrA-like_dom"/>
</dbReference>
<sequence length="231" mass="26860">MQNNVKKQKKPGKVIVDILLALLIYFFCMFGLVVTTIKIVQQCIVLEPIYQRLVDSLSLSLASFFLIKRYPLEEKICLFDKYRIKILIKYGLPFGLSVAVLNFPYSYVYNGGTISPKAFIDPQQHYVFILFFLFFAVFVSPIMEELFIRGCLFRILRTKFSFFVSTLASTCLFVFLHNISSQYQFIRLFIISLMLTFCYEFSKTLTASMIAHSIGNGIWYVMIYGHMYGII</sequence>
<dbReference type="GO" id="GO:0080120">
    <property type="term" value="P:CAAX-box protein maturation"/>
    <property type="evidence" value="ECO:0007669"/>
    <property type="project" value="UniProtKB-ARBA"/>
</dbReference>
<organism evidence="3 4">
    <name type="scientific">Dissulfurirhabdus thermomarina</name>
    <dbReference type="NCBI Taxonomy" id="1765737"/>
    <lineage>
        <taxon>Bacteria</taxon>
        <taxon>Deltaproteobacteria</taxon>
        <taxon>Dissulfurirhabdaceae</taxon>
        <taxon>Dissulfurirhabdus</taxon>
    </lineage>
</organism>
<dbReference type="GO" id="GO:0008237">
    <property type="term" value="F:metallopeptidase activity"/>
    <property type="evidence" value="ECO:0007669"/>
    <property type="project" value="UniProtKB-KW"/>
</dbReference>
<keyword evidence="1" id="KW-0812">Transmembrane</keyword>
<dbReference type="GO" id="GO:0006508">
    <property type="term" value="P:proteolysis"/>
    <property type="evidence" value="ECO:0007669"/>
    <property type="project" value="UniProtKB-KW"/>
</dbReference>
<feature type="transmembrane region" description="Helical" evidence="1">
    <location>
        <begin position="14"/>
        <end position="37"/>
    </location>
</feature>
<dbReference type="GO" id="GO:0004175">
    <property type="term" value="F:endopeptidase activity"/>
    <property type="evidence" value="ECO:0007669"/>
    <property type="project" value="UniProtKB-ARBA"/>
</dbReference>
<protein>
    <submittedName>
        <fullName evidence="3">CPBP family intramembrane metalloprotease</fullName>
    </submittedName>
</protein>
<feature type="transmembrane region" description="Helical" evidence="1">
    <location>
        <begin position="185"/>
        <end position="202"/>
    </location>
</feature>
<dbReference type="EMBL" id="JAAGRR010000149">
    <property type="protein sequence ID" value="NDY43318.1"/>
    <property type="molecule type" value="Genomic_DNA"/>
</dbReference>
<keyword evidence="4" id="KW-1185">Reference proteome</keyword>
<keyword evidence="1" id="KW-0472">Membrane</keyword>
<dbReference type="AlphaFoldDB" id="A0A6N9TQI6"/>
<evidence type="ECO:0000256" key="1">
    <source>
        <dbReference type="SAM" id="Phobius"/>
    </source>
</evidence>
<name>A0A6N9TQI6_DISTH</name>
<keyword evidence="3" id="KW-0482">Metalloprotease</keyword>
<evidence type="ECO:0000259" key="2">
    <source>
        <dbReference type="Pfam" id="PF02517"/>
    </source>
</evidence>
<dbReference type="PANTHER" id="PTHR36435">
    <property type="entry name" value="SLR1288 PROTEIN"/>
    <property type="match status" value="1"/>
</dbReference>
<proteinExistence type="predicted"/>
<evidence type="ECO:0000313" key="4">
    <source>
        <dbReference type="Proteomes" id="UP000469346"/>
    </source>
</evidence>
<keyword evidence="3" id="KW-0645">Protease</keyword>
<gene>
    <name evidence="3" type="ORF">G3N55_10755</name>
</gene>
<dbReference type="InterPro" id="IPR052710">
    <property type="entry name" value="CAAX_protease"/>
</dbReference>
<feature type="transmembrane region" description="Helical" evidence="1">
    <location>
        <begin position="160"/>
        <end position="179"/>
    </location>
</feature>
<dbReference type="PANTHER" id="PTHR36435:SF1">
    <property type="entry name" value="CAAX AMINO TERMINAL PROTEASE FAMILY PROTEIN"/>
    <property type="match status" value="1"/>
</dbReference>
<dbReference type="Pfam" id="PF02517">
    <property type="entry name" value="Rce1-like"/>
    <property type="match status" value="1"/>
</dbReference>